<protein>
    <submittedName>
        <fullName evidence="9">Unannotated protein</fullName>
    </submittedName>
</protein>
<dbReference type="PANTHER" id="PTHR32024:SF1">
    <property type="entry name" value="KTR SYSTEM POTASSIUM UPTAKE PROTEIN B"/>
    <property type="match status" value="1"/>
</dbReference>
<keyword evidence="7 8" id="KW-0472">Membrane</keyword>
<dbReference type="InterPro" id="IPR003445">
    <property type="entry name" value="Cat_transpt"/>
</dbReference>
<feature type="transmembrane region" description="Helical" evidence="8">
    <location>
        <begin position="95"/>
        <end position="119"/>
    </location>
</feature>
<feature type="transmembrane region" description="Helical" evidence="8">
    <location>
        <begin position="385"/>
        <end position="405"/>
    </location>
</feature>
<keyword evidence="3" id="KW-1003">Cell membrane</keyword>
<evidence type="ECO:0000256" key="1">
    <source>
        <dbReference type="ARBA" id="ARBA00004651"/>
    </source>
</evidence>
<evidence type="ECO:0000313" key="9">
    <source>
        <dbReference type="EMBL" id="CAB4630619.1"/>
    </source>
</evidence>
<evidence type="ECO:0000256" key="4">
    <source>
        <dbReference type="ARBA" id="ARBA00022692"/>
    </source>
</evidence>
<dbReference type="GO" id="GO:0008324">
    <property type="term" value="F:monoatomic cation transmembrane transporter activity"/>
    <property type="evidence" value="ECO:0007669"/>
    <property type="project" value="InterPro"/>
</dbReference>
<dbReference type="PANTHER" id="PTHR32024">
    <property type="entry name" value="TRK SYSTEM POTASSIUM UPTAKE PROTEIN TRKG-RELATED"/>
    <property type="match status" value="1"/>
</dbReference>
<dbReference type="GO" id="GO:0030001">
    <property type="term" value="P:metal ion transport"/>
    <property type="evidence" value="ECO:0007669"/>
    <property type="project" value="UniProtKB-ARBA"/>
</dbReference>
<evidence type="ECO:0000256" key="7">
    <source>
        <dbReference type="ARBA" id="ARBA00023136"/>
    </source>
</evidence>
<feature type="transmembrane region" description="Helical" evidence="8">
    <location>
        <begin position="153"/>
        <end position="171"/>
    </location>
</feature>
<keyword evidence="4 8" id="KW-0812">Transmembrane</keyword>
<evidence type="ECO:0000256" key="8">
    <source>
        <dbReference type="SAM" id="Phobius"/>
    </source>
</evidence>
<sequence length="480" mass="51731">MGIGRDVLSVTSFEGRSIVLSEMPKLSRLSSTQLIAAAFTALILLGTFLLMLPAASKAGTVTNFFDALFTSTSAVTVTGLTTVDSATHWSTTGHVILAFLIQIGGFGIIGFATLVGYLIEGRISLKNRISATSESSATKQPDVKTLLKNIAKLMLFFQLVLFLFLVVRFFFEYGYSFDKALAHGGFHAISAFNQAGFALYTDSLMGFAGDLGIIGPVFVISTLAGFGFPVMAEIRDRLKLRIYALVGKAADYTMPAQWSLNSRIVLYSSLVLLIIGAIGIAISEWYNPRTLGAMDPLQKIISSLFASSMPRSTGLNTIDTGAMYASTWLGIDILMFIGGASASTAGGIKIGTAVVLLYIVYTEIRGDAAVNVGNRRLPRSMQRQALTIVTLYLFVIIGAIFLLRFTTSFTLDELLFEVISAAGTVGLTTGITPDLPDHGKFLLSLLMLFGRLGPIVVATSLALRKTKRHYEFPKERPLIG</sequence>
<feature type="transmembrane region" description="Helical" evidence="8">
    <location>
        <begin position="264"/>
        <end position="286"/>
    </location>
</feature>
<comment type="subcellular location">
    <subcellularLocation>
        <location evidence="1">Cell membrane</location>
        <topology evidence="1">Multi-pass membrane protein</topology>
    </subcellularLocation>
</comment>
<name>A0A6J6J367_9ZZZZ</name>
<dbReference type="AlphaFoldDB" id="A0A6J6J367"/>
<organism evidence="9">
    <name type="scientific">freshwater metagenome</name>
    <dbReference type="NCBI Taxonomy" id="449393"/>
    <lineage>
        <taxon>unclassified sequences</taxon>
        <taxon>metagenomes</taxon>
        <taxon>ecological metagenomes</taxon>
    </lineage>
</organism>
<feature type="transmembrane region" description="Helical" evidence="8">
    <location>
        <begin position="333"/>
        <end position="361"/>
    </location>
</feature>
<evidence type="ECO:0000256" key="6">
    <source>
        <dbReference type="ARBA" id="ARBA00023065"/>
    </source>
</evidence>
<keyword evidence="2" id="KW-0813">Transport</keyword>
<feature type="transmembrane region" description="Helical" evidence="8">
    <location>
        <begin position="213"/>
        <end position="232"/>
    </location>
</feature>
<evidence type="ECO:0000256" key="2">
    <source>
        <dbReference type="ARBA" id="ARBA00022448"/>
    </source>
</evidence>
<evidence type="ECO:0000256" key="5">
    <source>
        <dbReference type="ARBA" id="ARBA00022989"/>
    </source>
</evidence>
<dbReference type="Pfam" id="PF02386">
    <property type="entry name" value="TrkH"/>
    <property type="match status" value="1"/>
</dbReference>
<feature type="transmembrane region" description="Helical" evidence="8">
    <location>
        <begin position="34"/>
        <end position="52"/>
    </location>
</feature>
<dbReference type="GO" id="GO:0005886">
    <property type="term" value="C:plasma membrane"/>
    <property type="evidence" value="ECO:0007669"/>
    <property type="project" value="UniProtKB-SubCell"/>
</dbReference>
<reference evidence="9" key="1">
    <citation type="submission" date="2020-05" db="EMBL/GenBank/DDBJ databases">
        <authorList>
            <person name="Chiriac C."/>
            <person name="Salcher M."/>
            <person name="Ghai R."/>
            <person name="Kavagutti S V."/>
        </authorList>
    </citation>
    <scope>NUCLEOTIDE SEQUENCE</scope>
</reference>
<keyword evidence="6" id="KW-0406">Ion transport</keyword>
<feature type="transmembrane region" description="Helical" evidence="8">
    <location>
        <begin position="64"/>
        <end position="83"/>
    </location>
</feature>
<proteinExistence type="predicted"/>
<feature type="transmembrane region" description="Helical" evidence="8">
    <location>
        <begin position="441"/>
        <end position="463"/>
    </location>
</feature>
<gene>
    <name evidence="9" type="ORF">UFOPK2106_00215</name>
</gene>
<dbReference type="EMBL" id="CAEZVS010000015">
    <property type="protein sequence ID" value="CAB4630619.1"/>
    <property type="molecule type" value="Genomic_DNA"/>
</dbReference>
<evidence type="ECO:0000256" key="3">
    <source>
        <dbReference type="ARBA" id="ARBA00022475"/>
    </source>
</evidence>
<accession>A0A6J6J367</accession>
<keyword evidence="5 8" id="KW-1133">Transmembrane helix</keyword>